<sequence>MSAAYDFSSGSNSRTRANKNHPWQRRLRLMPAACCCTLLASLTFAPTSADADTTAPQPVALPRVILNNDNTGWDFVYLRGRTPNGPVANRIRTLREASSQYETLGEVNAVDAQSMAVNISTSQFWAKSSLYTLEDHYRFLRSLAYYRDPSPAPDGYPGLVAGPMRSYLEAGGDPVADFISRPGKSVAQQKILSFRLNDHHYNWNYDLYRSRTKKDLIAAALTGRDPFCTKLEQNGAANVEANERWSQSAFTAMLTAFDTGKLDKLLDKRCIGEMCLSADEIAAQCSERSCVLRAGADDGQCDILTLDFSSPAVRKFKLMQMAELVQNYHPAIFEIDFDRFPQYFRPEISNAERIGIMNGFLKGVHSTLTKIEPELRIGLRVPSRRQHRENIGIDLESIDRNQSADYVTLAMPAQADQQIQYQLDPSRSHLKFYAEMFQTLRRLPPSMASYQGMARLKQAGYSLAAQDYPSDTRALATATHLAYSRHHVQGMAIFNSQYYALRYVMGDQSRSMPQPNAGISCLARPDNAAHNDQHYFLPSVHYRLEQSCNAASPQTSNCDLLPIPRTALIGSGRTLQMEMAEPAGGWNSGGLLRLTFFAYPNTSANDADYAAIAKALSIKVNGHDLATAPVGTEVPADPADGATANAYYRSMWWTAPVFNKLFKVDASELANGINKITLSLSQESGLQTPNFRIVNLEIFIGANNKERNCNAVQP</sequence>
<evidence type="ECO:0000256" key="1">
    <source>
        <dbReference type="SAM" id="MobiDB-lite"/>
    </source>
</evidence>
<feature type="region of interest" description="Disordered" evidence="1">
    <location>
        <begin position="1"/>
        <end position="20"/>
    </location>
</feature>
<proteinExistence type="predicted"/>
<organism evidence="2 3">
    <name type="scientific">Solimonas aquatica</name>
    <dbReference type="NCBI Taxonomy" id="489703"/>
    <lineage>
        <taxon>Bacteria</taxon>
        <taxon>Pseudomonadati</taxon>
        <taxon>Pseudomonadota</taxon>
        <taxon>Gammaproteobacteria</taxon>
        <taxon>Nevskiales</taxon>
        <taxon>Nevskiaceae</taxon>
        <taxon>Solimonas</taxon>
    </lineage>
</organism>
<keyword evidence="3" id="KW-1185">Reference proteome</keyword>
<dbReference type="RefSeq" id="WP_143068831.1">
    <property type="nucleotide sequence ID" value="NZ_FOFS01000002.1"/>
</dbReference>
<name>A0A1H9BW83_9GAMM</name>
<dbReference type="EMBL" id="FOFS01000002">
    <property type="protein sequence ID" value="SEP93077.1"/>
    <property type="molecule type" value="Genomic_DNA"/>
</dbReference>
<reference evidence="2 3" key="1">
    <citation type="submission" date="2016-10" db="EMBL/GenBank/DDBJ databases">
        <authorList>
            <person name="de Groot N.N."/>
        </authorList>
    </citation>
    <scope>NUCLEOTIDE SEQUENCE [LARGE SCALE GENOMIC DNA]</scope>
    <source>
        <strain evidence="2 3">DSM 25927</strain>
    </source>
</reference>
<dbReference type="Proteomes" id="UP000199233">
    <property type="component" value="Unassembled WGS sequence"/>
</dbReference>
<evidence type="ECO:0000313" key="3">
    <source>
        <dbReference type="Proteomes" id="UP000199233"/>
    </source>
</evidence>
<accession>A0A1H9BW83</accession>
<dbReference type="AlphaFoldDB" id="A0A1H9BW83"/>
<dbReference type="STRING" id="489703.SAMN04488038_102248"/>
<evidence type="ECO:0000313" key="2">
    <source>
        <dbReference type="EMBL" id="SEP93077.1"/>
    </source>
</evidence>
<protein>
    <submittedName>
        <fullName evidence="2">Uncharacterized protein</fullName>
    </submittedName>
</protein>
<gene>
    <name evidence="2" type="ORF">SAMN04488038_102248</name>
</gene>
<dbReference type="OrthoDB" id="199992at2"/>